<organism evidence="1 2">
    <name type="scientific">Clostridium nitritogenes</name>
    <dbReference type="NCBI Taxonomy" id="83340"/>
    <lineage>
        <taxon>Bacteria</taxon>
        <taxon>Bacillati</taxon>
        <taxon>Bacillota</taxon>
        <taxon>Clostridia</taxon>
        <taxon>Eubacteriales</taxon>
        <taxon>Clostridiaceae</taxon>
        <taxon>Clostridium</taxon>
    </lineage>
</organism>
<name>A0ABN1LLR7_9CLOT</name>
<accession>A0ABN1LLR7</accession>
<dbReference type="RefSeq" id="WP_270599500.1">
    <property type="nucleotide sequence ID" value="NZ_BAAACO010000001.1"/>
</dbReference>
<gene>
    <name evidence="1" type="ORF">GCM10008916_12520</name>
</gene>
<protein>
    <submittedName>
        <fullName evidence="1">Uncharacterized protein</fullName>
    </submittedName>
</protein>
<keyword evidence="2" id="KW-1185">Reference proteome</keyword>
<dbReference type="EMBL" id="BAAACO010000001">
    <property type="protein sequence ID" value="GAA0857710.1"/>
    <property type="molecule type" value="Genomic_DNA"/>
</dbReference>
<reference evidence="1 2" key="1">
    <citation type="journal article" date="2019" name="Int. J. Syst. Evol. Microbiol.">
        <title>The Global Catalogue of Microorganisms (GCM) 10K type strain sequencing project: providing services to taxonomists for standard genome sequencing and annotation.</title>
        <authorList>
            <consortium name="The Broad Institute Genomics Platform"/>
            <consortium name="The Broad Institute Genome Sequencing Center for Infectious Disease"/>
            <person name="Wu L."/>
            <person name="Ma J."/>
        </authorList>
    </citation>
    <scope>NUCLEOTIDE SEQUENCE [LARGE SCALE GENOMIC DNA]</scope>
    <source>
        <strain evidence="1 2">JCM 6485</strain>
    </source>
</reference>
<evidence type="ECO:0000313" key="2">
    <source>
        <dbReference type="Proteomes" id="UP001501764"/>
    </source>
</evidence>
<comment type="caution">
    <text evidence="1">The sequence shown here is derived from an EMBL/GenBank/DDBJ whole genome shotgun (WGS) entry which is preliminary data.</text>
</comment>
<dbReference type="Proteomes" id="UP001501764">
    <property type="component" value="Unassembled WGS sequence"/>
</dbReference>
<sequence length="52" mass="6264">MNYSRDEFFDSTFKEIIDLIEELNSAYSLDENNENTPEINEQPVFIDQLDWM</sequence>
<proteinExistence type="predicted"/>
<evidence type="ECO:0000313" key="1">
    <source>
        <dbReference type="EMBL" id="GAA0857710.1"/>
    </source>
</evidence>